<dbReference type="EMBL" id="QUNI01000019">
    <property type="protein sequence ID" value="REG90774.1"/>
    <property type="molecule type" value="Genomic_DNA"/>
</dbReference>
<evidence type="ECO:0000313" key="4">
    <source>
        <dbReference type="Proteomes" id="UP000257136"/>
    </source>
</evidence>
<name>A0A3E0DXH7_9FLAO</name>
<feature type="compositionally biased region" description="Basic and acidic residues" evidence="1">
    <location>
        <begin position="164"/>
        <end position="184"/>
    </location>
</feature>
<sequence length="184" mass="21508">MKKVVSLFVLGMLFFSCNKDLVEKPDDLVDKKMMVDIFYDMSILDAVKYQNPNVLYENGINPKTYIFKKYKVDSLRFAKSNAYYAADYKEYKKMFDDLNNRLKKEKDAVDLINKKNEKKETALKKAKGKKIQDSIKNLQKQKELKIKKEKDSAAQAKKKKSLLVKKEKDSISKTKTEKSLKPKK</sequence>
<evidence type="ECO:0000313" key="3">
    <source>
        <dbReference type="EMBL" id="REG90774.1"/>
    </source>
</evidence>
<dbReference type="OrthoDB" id="1525222at2"/>
<evidence type="ECO:0000256" key="1">
    <source>
        <dbReference type="SAM" id="MobiDB-lite"/>
    </source>
</evidence>
<dbReference type="InterPro" id="IPR025381">
    <property type="entry name" value="DUF4296"/>
</dbReference>
<dbReference type="PROSITE" id="PS51257">
    <property type="entry name" value="PROKAR_LIPOPROTEIN"/>
    <property type="match status" value="1"/>
</dbReference>
<feature type="domain" description="DUF4296" evidence="2">
    <location>
        <begin position="25"/>
        <end position="107"/>
    </location>
</feature>
<accession>A0A3E0DXH7</accession>
<comment type="caution">
    <text evidence="3">The sequence shown here is derived from an EMBL/GenBank/DDBJ whole genome shotgun (WGS) entry which is preliminary data.</text>
</comment>
<dbReference type="Proteomes" id="UP000257136">
    <property type="component" value="Unassembled WGS sequence"/>
</dbReference>
<dbReference type="Pfam" id="PF14129">
    <property type="entry name" value="DUF4296"/>
    <property type="match status" value="1"/>
</dbReference>
<reference evidence="3 4" key="1">
    <citation type="submission" date="2018-08" db="EMBL/GenBank/DDBJ databases">
        <title>Genomic Encyclopedia of Archaeal and Bacterial Type Strains, Phase II (KMG-II): from individual species to whole genera.</title>
        <authorList>
            <person name="Goeker M."/>
        </authorList>
    </citation>
    <scope>NUCLEOTIDE SEQUENCE [LARGE SCALE GENOMIC DNA]</scope>
    <source>
        <strain evidence="3 4">DSM 100880</strain>
    </source>
</reference>
<proteinExistence type="predicted"/>
<dbReference type="AlphaFoldDB" id="A0A3E0DXH7"/>
<dbReference type="RefSeq" id="WP_115815167.1">
    <property type="nucleotide sequence ID" value="NZ_QUNI01000019.1"/>
</dbReference>
<organism evidence="3 4">
    <name type="scientific">Flavobacterium aquicola</name>
    <dbReference type="NCBI Taxonomy" id="1682742"/>
    <lineage>
        <taxon>Bacteria</taxon>
        <taxon>Pseudomonadati</taxon>
        <taxon>Bacteroidota</taxon>
        <taxon>Flavobacteriia</taxon>
        <taxon>Flavobacteriales</taxon>
        <taxon>Flavobacteriaceae</taxon>
        <taxon>Flavobacterium</taxon>
    </lineage>
</organism>
<gene>
    <name evidence="3" type="ORF">C8P67_11948</name>
</gene>
<feature type="compositionally biased region" description="Basic and acidic residues" evidence="1">
    <location>
        <begin position="142"/>
        <end position="152"/>
    </location>
</feature>
<keyword evidence="4" id="KW-1185">Reference proteome</keyword>
<feature type="region of interest" description="Disordered" evidence="1">
    <location>
        <begin position="142"/>
        <end position="184"/>
    </location>
</feature>
<evidence type="ECO:0000259" key="2">
    <source>
        <dbReference type="Pfam" id="PF14129"/>
    </source>
</evidence>
<protein>
    <submittedName>
        <fullName evidence="3">Uncharacterized protein DUF4296</fullName>
    </submittedName>
</protein>